<comment type="caution">
    <text evidence="2">The sequence shown here is derived from an EMBL/GenBank/DDBJ whole genome shotgun (WGS) entry which is preliminary data.</text>
</comment>
<proteinExistence type="predicted"/>
<protein>
    <submittedName>
        <fullName evidence="2">Uncharacterized protein</fullName>
    </submittedName>
</protein>
<keyword evidence="1" id="KW-0472">Membrane</keyword>
<accession>A0ABP6Q3E5</accession>
<dbReference type="Proteomes" id="UP001501237">
    <property type="component" value="Unassembled WGS sequence"/>
</dbReference>
<gene>
    <name evidence="2" type="ORF">GCM10010468_15120</name>
</gene>
<feature type="transmembrane region" description="Helical" evidence="1">
    <location>
        <begin position="32"/>
        <end position="50"/>
    </location>
</feature>
<sequence>MGDMDGIVMLVLLAILCAFVVQKVTGWLRLSTPARGAIMIVFVLVVLALWGQSLK</sequence>
<reference evidence="3" key="1">
    <citation type="journal article" date="2019" name="Int. J. Syst. Evol. Microbiol.">
        <title>The Global Catalogue of Microorganisms (GCM) 10K type strain sequencing project: providing services to taxonomists for standard genome sequencing and annotation.</title>
        <authorList>
            <consortium name="The Broad Institute Genomics Platform"/>
            <consortium name="The Broad Institute Genome Sequencing Center for Infectious Disease"/>
            <person name="Wu L."/>
            <person name="Ma J."/>
        </authorList>
    </citation>
    <scope>NUCLEOTIDE SEQUENCE [LARGE SCALE GENOMIC DNA]</scope>
    <source>
        <strain evidence="3">JCM 9377</strain>
    </source>
</reference>
<keyword evidence="3" id="KW-1185">Reference proteome</keyword>
<evidence type="ECO:0000313" key="3">
    <source>
        <dbReference type="Proteomes" id="UP001501237"/>
    </source>
</evidence>
<keyword evidence="1" id="KW-0812">Transmembrane</keyword>
<evidence type="ECO:0000313" key="2">
    <source>
        <dbReference type="EMBL" id="GAA3201756.1"/>
    </source>
</evidence>
<evidence type="ECO:0000256" key="1">
    <source>
        <dbReference type="SAM" id="Phobius"/>
    </source>
</evidence>
<dbReference type="EMBL" id="BAAAUV010000003">
    <property type="protein sequence ID" value="GAA3201756.1"/>
    <property type="molecule type" value="Genomic_DNA"/>
</dbReference>
<organism evidence="2 3">
    <name type="scientific">Actinocorallia longicatena</name>
    <dbReference type="NCBI Taxonomy" id="111803"/>
    <lineage>
        <taxon>Bacteria</taxon>
        <taxon>Bacillati</taxon>
        <taxon>Actinomycetota</taxon>
        <taxon>Actinomycetes</taxon>
        <taxon>Streptosporangiales</taxon>
        <taxon>Thermomonosporaceae</taxon>
        <taxon>Actinocorallia</taxon>
    </lineage>
</organism>
<keyword evidence="1" id="KW-1133">Transmembrane helix</keyword>
<name>A0ABP6Q3E5_9ACTN</name>